<dbReference type="GO" id="GO:0006364">
    <property type="term" value="P:rRNA processing"/>
    <property type="evidence" value="ECO:0007669"/>
    <property type="project" value="UniProtKB-KW"/>
</dbReference>
<dbReference type="InterPro" id="IPR019398">
    <property type="entry name" value="Pre-rRNA_process_TSR2"/>
</dbReference>
<accession>A0A0C2X3R3</accession>
<dbReference type="OrthoDB" id="263560at2759"/>
<evidence type="ECO:0000256" key="3">
    <source>
        <dbReference type="SAM" id="MobiDB-lite"/>
    </source>
</evidence>
<evidence type="ECO:0000256" key="1">
    <source>
        <dbReference type="ARBA" id="ARBA00006524"/>
    </source>
</evidence>
<evidence type="ECO:0008006" key="6">
    <source>
        <dbReference type="Google" id="ProtNLM"/>
    </source>
</evidence>
<protein>
    <recommendedName>
        <fullName evidence="6">Pre-rRNA-processing protein TSR2</fullName>
    </recommendedName>
</protein>
<evidence type="ECO:0000313" key="4">
    <source>
        <dbReference type="EMBL" id="KIM32838.1"/>
    </source>
</evidence>
<dbReference type="Proteomes" id="UP000054097">
    <property type="component" value="Unassembled WGS sequence"/>
</dbReference>
<sequence length="199" mass="22160">MANSPTEIQIFFARAVIARLAVWPVLRVAVESSWGGPESKQKRSWMAGEVIDAFEKASSPSSEPDETYVEELLLQMIADEFDCMVEDLSGEEVAADIVQLWKDTKTGTIESSMMLWEDKEKKMSGKKMEFTLAKKGDDTDWVEDDEDGSSDEDGEEEDGSMEVDDVPTLVDRRPKEPIVDEEGFTVVQGKGKGKGRNPV</sequence>
<gene>
    <name evidence="4" type="ORF">M408DRAFT_326563</name>
</gene>
<evidence type="ECO:0000256" key="2">
    <source>
        <dbReference type="ARBA" id="ARBA00022552"/>
    </source>
</evidence>
<name>A0A0C2X3R3_SERVB</name>
<feature type="region of interest" description="Disordered" evidence="3">
    <location>
        <begin position="133"/>
        <end position="199"/>
    </location>
</feature>
<keyword evidence="5" id="KW-1185">Reference proteome</keyword>
<dbReference type="HOGENOM" id="CLU_074896_0_2_1"/>
<comment type="similarity">
    <text evidence="1">Belongs to the TSR2 family.</text>
</comment>
<proteinExistence type="inferred from homology"/>
<reference evidence="4 5" key="1">
    <citation type="submission" date="2014-04" db="EMBL/GenBank/DDBJ databases">
        <authorList>
            <consortium name="DOE Joint Genome Institute"/>
            <person name="Kuo A."/>
            <person name="Zuccaro A."/>
            <person name="Kohler A."/>
            <person name="Nagy L.G."/>
            <person name="Floudas D."/>
            <person name="Copeland A."/>
            <person name="Barry K.W."/>
            <person name="Cichocki N."/>
            <person name="Veneault-Fourrey C."/>
            <person name="LaButti K."/>
            <person name="Lindquist E.A."/>
            <person name="Lipzen A."/>
            <person name="Lundell T."/>
            <person name="Morin E."/>
            <person name="Murat C."/>
            <person name="Sun H."/>
            <person name="Tunlid A."/>
            <person name="Henrissat B."/>
            <person name="Grigoriev I.V."/>
            <person name="Hibbett D.S."/>
            <person name="Martin F."/>
            <person name="Nordberg H.P."/>
            <person name="Cantor M.N."/>
            <person name="Hua S.X."/>
        </authorList>
    </citation>
    <scope>NUCLEOTIDE SEQUENCE [LARGE SCALE GENOMIC DNA]</scope>
    <source>
        <strain evidence="4 5">MAFF 305830</strain>
    </source>
</reference>
<dbReference type="STRING" id="933852.A0A0C2X3R3"/>
<dbReference type="PANTHER" id="PTHR21250">
    <property type="entry name" value="PRE-RRNA-PROCESSING PROTEIN TSR2 HOMOLOG"/>
    <property type="match status" value="1"/>
</dbReference>
<feature type="compositionally biased region" description="Acidic residues" evidence="3">
    <location>
        <begin position="139"/>
        <end position="165"/>
    </location>
</feature>
<dbReference type="Pfam" id="PF10273">
    <property type="entry name" value="WGG"/>
    <property type="match status" value="1"/>
</dbReference>
<dbReference type="EMBL" id="KN824279">
    <property type="protein sequence ID" value="KIM32838.1"/>
    <property type="molecule type" value="Genomic_DNA"/>
</dbReference>
<reference evidence="5" key="2">
    <citation type="submission" date="2015-01" db="EMBL/GenBank/DDBJ databases">
        <title>Evolutionary Origins and Diversification of the Mycorrhizal Mutualists.</title>
        <authorList>
            <consortium name="DOE Joint Genome Institute"/>
            <consortium name="Mycorrhizal Genomics Consortium"/>
            <person name="Kohler A."/>
            <person name="Kuo A."/>
            <person name="Nagy L.G."/>
            <person name="Floudas D."/>
            <person name="Copeland A."/>
            <person name="Barry K.W."/>
            <person name="Cichocki N."/>
            <person name="Veneault-Fourrey C."/>
            <person name="LaButti K."/>
            <person name="Lindquist E.A."/>
            <person name="Lipzen A."/>
            <person name="Lundell T."/>
            <person name="Morin E."/>
            <person name="Murat C."/>
            <person name="Riley R."/>
            <person name="Ohm R."/>
            <person name="Sun H."/>
            <person name="Tunlid A."/>
            <person name="Henrissat B."/>
            <person name="Grigoriev I.V."/>
            <person name="Hibbett D.S."/>
            <person name="Martin F."/>
        </authorList>
    </citation>
    <scope>NUCLEOTIDE SEQUENCE [LARGE SCALE GENOMIC DNA]</scope>
    <source>
        <strain evidence="5">MAFF 305830</strain>
    </source>
</reference>
<organism evidence="4 5">
    <name type="scientific">Serendipita vermifera MAFF 305830</name>
    <dbReference type="NCBI Taxonomy" id="933852"/>
    <lineage>
        <taxon>Eukaryota</taxon>
        <taxon>Fungi</taxon>
        <taxon>Dikarya</taxon>
        <taxon>Basidiomycota</taxon>
        <taxon>Agaricomycotina</taxon>
        <taxon>Agaricomycetes</taxon>
        <taxon>Sebacinales</taxon>
        <taxon>Serendipitaceae</taxon>
        <taxon>Serendipita</taxon>
    </lineage>
</organism>
<evidence type="ECO:0000313" key="5">
    <source>
        <dbReference type="Proteomes" id="UP000054097"/>
    </source>
</evidence>
<keyword evidence="2" id="KW-0698">rRNA processing</keyword>
<dbReference type="AlphaFoldDB" id="A0A0C2X3R3"/>